<name>A0A1Y3U8Y6_9ACTN</name>
<evidence type="ECO:0000256" key="2">
    <source>
        <dbReference type="ARBA" id="ARBA00022519"/>
    </source>
</evidence>
<evidence type="ECO:0008006" key="8">
    <source>
        <dbReference type="Google" id="ProtNLM"/>
    </source>
</evidence>
<keyword evidence="1" id="KW-1003">Cell membrane</keyword>
<dbReference type="Proteomes" id="UP000196560">
    <property type="component" value="Unassembled WGS sequence"/>
</dbReference>
<dbReference type="EMBL" id="NFHO01000003">
    <property type="protein sequence ID" value="OUN43648.1"/>
    <property type="molecule type" value="Genomic_DNA"/>
</dbReference>
<evidence type="ECO:0000313" key="7">
    <source>
        <dbReference type="Proteomes" id="UP000196560"/>
    </source>
</evidence>
<keyword evidence="3" id="KW-0328">Glycosyltransferase</keyword>
<dbReference type="AlphaFoldDB" id="A0A1Y3U8Y6"/>
<proteinExistence type="predicted"/>
<dbReference type="GO" id="GO:0009246">
    <property type="term" value="P:enterobacterial common antigen biosynthetic process"/>
    <property type="evidence" value="ECO:0007669"/>
    <property type="project" value="InterPro"/>
</dbReference>
<dbReference type="InterPro" id="IPR009993">
    <property type="entry name" value="WecF"/>
</dbReference>
<evidence type="ECO:0000256" key="5">
    <source>
        <dbReference type="ARBA" id="ARBA00023136"/>
    </source>
</evidence>
<dbReference type="RefSeq" id="WP_087185959.1">
    <property type="nucleotide sequence ID" value="NZ_NFHO01000003.1"/>
</dbReference>
<dbReference type="GO" id="GO:0008417">
    <property type="term" value="F:fucosyltransferase activity"/>
    <property type="evidence" value="ECO:0007669"/>
    <property type="project" value="InterPro"/>
</dbReference>
<keyword evidence="5" id="KW-0472">Membrane</keyword>
<evidence type="ECO:0000313" key="6">
    <source>
        <dbReference type="EMBL" id="OUN43648.1"/>
    </source>
</evidence>
<organism evidence="6 7">
    <name type="scientific">Enorma massiliensis</name>
    <dbReference type="NCBI Taxonomy" id="1472761"/>
    <lineage>
        <taxon>Bacteria</taxon>
        <taxon>Bacillati</taxon>
        <taxon>Actinomycetota</taxon>
        <taxon>Coriobacteriia</taxon>
        <taxon>Coriobacteriales</taxon>
        <taxon>Coriobacteriaceae</taxon>
        <taxon>Enorma</taxon>
    </lineage>
</organism>
<accession>A0A1Y3U8Y6</accession>
<sequence>MIVHIMPRDKFSHDMVLFFEKNYAGLDFHHYLYGNAHKGYKTPDAANLVEMEKETSLHEIIIFLKDILTCDAVILDWCEGRIASLLYLLGRIKRTAILFWGGELMWKQEPRSDSGVISRIVRHCNRKAIHEAGAILTLTPADLHIIDNCYAPTGVCLPATMWTDERGERTDPFCNREHDAVRILVGNSATRSNRHIETFELLAKYADKSIEIILPLSYGDEEYARSVSDYARMLFGEKVIVIEEFLDIDKYTELLSTIDVGIFNTDRQQALGNIRVLLRFGAKVFLSDDGGMIPFFSEEGYCVHSVSEISKLDFKLFVENDIEEINKNIRVGSKAGLKTKALRQWDDIFALLLDKMRSASV</sequence>
<comment type="caution">
    <text evidence="6">The sequence shown here is derived from an EMBL/GenBank/DDBJ whole genome shotgun (WGS) entry which is preliminary data.</text>
</comment>
<evidence type="ECO:0000256" key="4">
    <source>
        <dbReference type="ARBA" id="ARBA00022679"/>
    </source>
</evidence>
<dbReference type="Pfam" id="PF07429">
    <property type="entry name" value="Glyco_transf_56"/>
    <property type="match status" value="1"/>
</dbReference>
<evidence type="ECO:0000256" key="1">
    <source>
        <dbReference type="ARBA" id="ARBA00022475"/>
    </source>
</evidence>
<evidence type="ECO:0000256" key="3">
    <source>
        <dbReference type="ARBA" id="ARBA00022676"/>
    </source>
</evidence>
<keyword evidence="4" id="KW-0808">Transferase</keyword>
<keyword evidence="2" id="KW-0997">Cell inner membrane</keyword>
<keyword evidence="7" id="KW-1185">Reference proteome</keyword>
<reference evidence="7" key="1">
    <citation type="submission" date="2017-04" db="EMBL/GenBank/DDBJ databases">
        <title>Function of individual gut microbiota members based on whole genome sequencing of pure cultures obtained from chicken caecum.</title>
        <authorList>
            <person name="Medvecky M."/>
            <person name="Cejkova D."/>
            <person name="Polansky O."/>
            <person name="Karasova D."/>
            <person name="Kubasova T."/>
            <person name="Cizek A."/>
            <person name="Rychlik I."/>
        </authorList>
    </citation>
    <scope>NUCLEOTIDE SEQUENCE [LARGE SCALE GENOMIC DNA]</scope>
    <source>
        <strain evidence="7">An70</strain>
    </source>
</reference>
<protein>
    <recommendedName>
        <fullName evidence="8">Glycosyltransferase</fullName>
    </recommendedName>
</protein>
<gene>
    <name evidence="6" type="ORF">B5G21_02850</name>
</gene>